<accession>A0A3B0Z5S2</accession>
<feature type="transmembrane region" description="Helical" evidence="6">
    <location>
        <begin position="279"/>
        <end position="301"/>
    </location>
</feature>
<comment type="subcellular location">
    <subcellularLocation>
        <location evidence="1">Membrane</location>
        <topology evidence="1">Multi-pass membrane protein</topology>
    </subcellularLocation>
</comment>
<dbReference type="AlphaFoldDB" id="A0A3B0Z5S2"/>
<keyword evidence="4 6" id="KW-1133">Transmembrane helix</keyword>
<dbReference type="Pfam" id="PF07690">
    <property type="entry name" value="MFS_1"/>
    <property type="match status" value="1"/>
</dbReference>
<dbReference type="SUPFAM" id="SSF103473">
    <property type="entry name" value="MFS general substrate transporter"/>
    <property type="match status" value="1"/>
</dbReference>
<feature type="transmembrane region" description="Helical" evidence="6">
    <location>
        <begin position="42"/>
        <end position="68"/>
    </location>
</feature>
<sequence>MTNLWFAYLARGLSGALVSAVLPVTLAYVSDTSSREARARRFAWMTAATTLGFMVGPLLGGWLTIIPIGAQTGDTVSGSFSAPFFTAAVAGSVIWLAVWRWLPDTRPSPDVATIHQEAHSAGSVNILLLLALLGMFGLGGFEVAIALQGKQVLGLDPLQIGLIFMECSLVMVAVQVLVFSPLARRAGFRFIVTPAFLIMAAGVGLLPAAADMNWVMVLVGLFAAGSGILIPMLAYRVSLDAGTAQGAALGKQTAAASLGQGLGSAAAGWLYGIAIEAPFWLTASLLLSGALLGVAVGRRVLVTQE</sequence>
<dbReference type="EMBL" id="UOFM01000494">
    <property type="protein sequence ID" value="VAW82847.1"/>
    <property type="molecule type" value="Genomic_DNA"/>
</dbReference>
<evidence type="ECO:0000256" key="2">
    <source>
        <dbReference type="ARBA" id="ARBA00022448"/>
    </source>
</evidence>
<dbReference type="InterPro" id="IPR011701">
    <property type="entry name" value="MFS"/>
</dbReference>
<dbReference type="Gene3D" id="1.20.1250.20">
    <property type="entry name" value="MFS general substrate transporter like domains"/>
    <property type="match status" value="2"/>
</dbReference>
<evidence type="ECO:0000259" key="7">
    <source>
        <dbReference type="PROSITE" id="PS50850"/>
    </source>
</evidence>
<dbReference type="GO" id="GO:0022857">
    <property type="term" value="F:transmembrane transporter activity"/>
    <property type="evidence" value="ECO:0007669"/>
    <property type="project" value="InterPro"/>
</dbReference>
<feature type="transmembrane region" description="Helical" evidence="6">
    <location>
        <begin position="6"/>
        <end position="30"/>
    </location>
</feature>
<gene>
    <name evidence="8" type="ORF">MNBD_GAMMA14-649</name>
</gene>
<feature type="transmembrane region" description="Helical" evidence="6">
    <location>
        <begin position="214"/>
        <end position="234"/>
    </location>
</feature>
<keyword evidence="5 6" id="KW-0472">Membrane</keyword>
<feature type="transmembrane region" description="Helical" evidence="6">
    <location>
        <begin position="186"/>
        <end position="208"/>
    </location>
</feature>
<feature type="transmembrane region" description="Helical" evidence="6">
    <location>
        <begin position="80"/>
        <end position="102"/>
    </location>
</feature>
<protein>
    <recommendedName>
        <fullName evidence="7">Major facilitator superfamily (MFS) profile domain-containing protein</fullName>
    </recommendedName>
</protein>
<proteinExistence type="predicted"/>
<evidence type="ECO:0000313" key="8">
    <source>
        <dbReference type="EMBL" id="VAW82847.1"/>
    </source>
</evidence>
<dbReference type="InterPro" id="IPR001958">
    <property type="entry name" value="Tet-R_TetA/multi-R_MdtG-like"/>
</dbReference>
<dbReference type="PANTHER" id="PTHR23504">
    <property type="entry name" value="MAJOR FACILITATOR SUPERFAMILY DOMAIN-CONTAINING PROTEIN 10"/>
    <property type="match status" value="1"/>
</dbReference>
<feature type="domain" description="Major facilitator superfamily (MFS) profile" evidence="7">
    <location>
        <begin position="1"/>
        <end position="301"/>
    </location>
</feature>
<evidence type="ECO:0000256" key="1">
    <source>
        <dbReference type="ARBA" id="ARBA00004141"/>
    </source>
</evidence>
<feature type="transmembrane region" description="Helical" evidence="6">
    <location>
        <begin position="123"/>
        <end position="146"/>
    </location>
</feature>
<keyword evidence="2" id="KW-0813">Transport</keyword>
<reference evidence="8" key="1">
    <citation type="submission" date="2018-06" db="EMBL/GenBank/DDBJ databases">
        <authorList>
            <person name="Zhirakovskaya E."/>
        </authorList>
    </citation>
    <scope>NUCLEOTIDE SEQUENCE</scope>
</reference>
<dbReference type="InterPro" id="IPR036259">
    <property type="entry name" value="MFS_trans_sf"/>
</dbReference>
<name>A0A3B0Z5S2_9ZZZZ</name>
<dbReference type="PANTHER" id="PTHR23504:SF15">
    <property type="entry name" value="MAJOR FACILITATOR SUPERFAMILY (MFS) PROFILE DOMAIN-CONTAINING PROTEIN"/>
    <property type="match status" value="1"/>
</dbReference>
<evidence type="ECO:0000256" key="4">
    <source>
        <dbReference type="ARBA" id="ARBA00022989"/>
    </source>
</evidence>
<dbReference type="PROSITE" id="PS50850">
    <property type="entry name" value="MFS"/>
    <property type="match status" value="1"/>
</dbReference>
<dbReference type="PRINTS" id="PR01035">
    <property type="entry name" value="TCRTETA"/>
</dbReference>
<keyword evidence="3 6" id="KW-0812">Transmembrane</keyword>
<evidence type="ECO:0000256" key="6">
    <source>
        <dbReference type="SAM" id="Phobius"/>
    </source>
</evidence>
<dbReference type="GO" id="GO:0016020">
    <property type="term" value="C:membrane"/>
    <property type="evidence" value="ECO:0007669"/>
    <property type="project" value="UniProtKB-SubCell"/>
</dbReference>
<organism evidence="8">
    <name type="scientific">hydrothermal vent metagenome</name>
    <dbReference type="NCBI Taxonomy" id="652676"/>
    <lineage>
        <taxon>unclassified sequences</taxon>
        <taxon>metagenomes</taxon>
        <taxon>ecological metagenomes</taxon>
    </lineage>
</organism>
<evidence type="ECO:0000256" key="3">
    <source>
        <dbReference type="ARBA" id="ARBA00022692"/>
    </source>
</evidence>
<evidence type="ECO:0000256" key="5">
    <source>
        <dbReference type="ARBA" id="ARBA00023136"/>
    </source>
</evidence>
<feature type="transmembrane region" description="Helical" evidence="6">
    <location>
        <begin position="158"/>
        <end position="179"/>
    </location>
</feature>
<feature type="transmembrane region" description="Helical" evidence="6">
    <location>
        <begin position="254"/>
        <end position="273"/>
    </location>
</feature>
<dbReference type="InterPro" id="IPR020846">
    <property type="entry name" value="MFS_dom"/>
</dbReference>